<organism evidence="1 2">
    <name type="scientific">Aeromonas popoffii</name>
    <dbReference type="NCBI Taxonomy" id="70856"/>
    <lineage>
        <taxon>Bacteria</taxon>
        <taxon>Pseudomonadati</taxon>
        <taxon>Pseudomonadota</taxon>
        <taxon>Gammaproteobacteria</taxon>
        <taxon>Aeromonadales</taxon>
        <taxon>Aeromonadaceae</taxon>
        <taxon>Aeromonas</taxon>
    </lineage>
</organism>
<proteinExistence type="predicted"/>
<protein>
    <submittedName>
        <fullName evidence="1">Uncharacterized protein</fullName>
    </submittedName>
</protein>
<reference evidence="1 2" key="1">
    <citation type="submission" date="2021-04" db="EMBL/GenBank/DDBJ databases">
        <title>Draft Genome of Aeromonas popoffii ID682, isolated from a natural water source in Idaho.</title>
        <authorList>
            <person name="Testerman T."/>
            <person name="Graf J."/>
        </authorList>
    </citation>
    <scope>NUCLEOTIDE SEQUENCE [LARGE SCALE GENOMIC DNA]</scope>
    <source>
        <strain evidence="1 2">ID682</strain>
    </source>
</reference>
<comment type="caution">
    <text evidence="1">The sequence shown here is derived from an EMBL/GenBank/DDBJ whole genome shotgun (WGS) entry which is preliminary data.</text>
</comment>
<dbReference type="Proteomes" id="UP000675653">
    <property type="component" value="Unassembled WGS sequence"/>
</dbReference>
<dbReference type="EMBL" id="JAGRZL010000016">
    <property type="protein sequence ID" value="MBR7628942.1"/>
    <property type="molecule type" value="Genomic_DNA"/>
</dbReference>
<gene>
    <name evidence="1" type="ORF">KAT72_07815</name>
</gene>
<keyword evidence="2" id="KW-1185">Reference proteome</keyword>
<evidence type="ECO:0000313" key="1">
    <source>
        <dbReference type="EMBL" id="MBR7628942.1"/>
    </source>
</evidence>
<evidence type="ECO:0000313" key="2">
    <source>
        <dbReference type="Proteomes" id="UP000675653"/>
    </source>
</evidence>
<sequence length="148" mass="15255">MPDVNVDVLVSQGSLNTATIGQSIGTDGCTMCVGIVAVMNDGTRYCAHFDCASQGTPAQLPQITAFTFNVLNNNIAGVPVAMGACTTANPNMSTGAILAGIEQFFATTTRYQTNGIYVDAAGVIKTVTGNSQVKGNTVASVPLFQENL</sequence>
<dbReference type="RefSeq" id="WP_212513254.1">
    <property type="nucleotide sequence ID" value="NZ_CAWQDX010000037.1"/>
</dbReference>
<name>A0ABS5GP78_9GAMM</name>
<accession>A0ABS5GP78</accession>